<evidence type="ECO:0000256" key="1">
    <source>
        <dbReference type="SAM" id="MobiDB-lite"/>
    </source>
</evidence>
<proteinExistence type="predicted"/>
<dbReference type="Proteomes" id="UP001642360">
    <property type="component" value="Unassembled WGS sequence"/>
</dbReference>
<organism evidence="2 3">
    <name type="scientific">Ilex paraguariensis</name>
    <name type="common">yerba mate</name>
    <dbReference type="NCBI Taxonomy" id="185542"/>
    <lineage>
        <taxon>Eukaryota</taxon>
        <taxon>Viridiplantae</taxon>
        <taxon>Streptophyta</taxon>
        <taxon>Embryophyta</taxon>
        <taxon>Tracheophyta</taxon>
        <taxon>Spermatophyta</taxon>
        <taxon>Magnoliopsida</taxon>
        <taxon>eudicotyledons</taxon>
        <taxon>Gunneridae</taxon>
        <taxon>Pentapetalae</taxon>
        <taxon>asterids</taxon>
        <taxon>campanulids</taxon>
        <taxon>Aquifoliales</taxon>
        <taxon>Aquifoliaceae</taxon>
        <taxon>Ilex</taxon>
    </lineage>
</organism>
<gene>
    <name evidence="2" type="ORF">ILEXP_LOCUS40706</name>
</gene>
<accession>A0ABC8TNY8</accession>
<dbReference type="EMBL" id="CAUOFW020005664">
    <property type="protein sequence ID" value="CAK9171167.1"/>
    <property type="molecule type" value="Genomic_DNA"/>
</dbReference>
<comment type="caution">
    <text evidence="2">The sequence shown here is derived from an EMBL/GenBank/DDBJ whole genome shotgun (WGS) entry which is preliminary data.</text>
</comment>
<evidence type="ECO:0000313" key="3">
    <source>
        <dbReference type="Proteomes" id="UP001642360"/>
    </source>
</evidence>
<keyword evidence="3" id="KW-1185">Reference proteome</keyword>
<name>A0ABC8TNY8_9AQUA</name>
<feature type="compositionally biased region" description="Polar residues" evidence="1">
    <location>
        <begin position="147"/>
        <end position="165"/>
    </location>
</feature>
<feature type="region of interest" description="Disordered" evidence="1">
    <location>
        <begin position="127"/>
        <end position="165"/>
    </location>
</feature>
<dbReference type="AlphaFoldDB" id="A0ABC8TNY8"/>
<evidence type="ECO:0000313" key="2">
    <source>
        <dbReference type="EMBL" id="CAK9171167.1"/>
    </source>
</evidence>
<protein>
    <submittedName>
        <fullName evidence="2">Uncharacterized protein</fullName>
    </submittedName>
</protein>
<reference evidence="2 3" key="1">
    <citation type="submission" date="2024-02" db="EMBL/GenBank/DDBJ databases">
        <authorList>
            <person name="Vignale AGUSTIN F."/>
            <person name="Sosa J E."/>
            <person name="Modenutti C."/>
        </authorList>
    </citation>
    <scope>NUCLEOTIDE SEQUENCE [LARGE SCALE GENOMIC DNA]</scope>
</reference>
<sequence>MQFQPDTNALDINEFLDMVPVGSVEHSCEDSGSNKISAVESETKCIYTIEGVAIKDSGSCSDSDAEVVQGQVMEASEHLVVFFCKLEPGFCVGELLEENVDCGDDFPVVSAGDHIYSLFNIEEPSNQSNAVGSDDTFGTGIKRRTRQPQNQLRAQNFETQGTAMR</sequence>